<protein>
    <recommendedName>
        <fullName evidence="1">non-specific serine/threonine protein kinase</fullName>
        <ecNumber evidence="1">2.7.11.1</ecNumber>
    </recommendedName>
</protein>
<evidence type="ECO:0000256" key="9">
    <source>
        <dbReference type="ARBA" id="ARBA00048679"/>
    </source>
</evidence>
<evidence type="ECO:0000313" key="13">
    <source>
        <dbReference type="EMBL" id="CAD7225218.1"/>
    </source>
</evidence>
<dbReference type="SUPFAM" id="SSF56112">
    <property type="entry name" value="Protein kinase-like (PK-like)"/>
    <property type="match status" value="1"/>
</dbReference>
<evidence type="ECO:0000256" key="11">
    <source>
        <dbReference type="SAM" id="MobiDB-lite"/>
    </source>
</evidence>
<organism evidence="13">
    <name type="scientific">Cyprideis torosa</name>
    <dbReference type="NCBI Taxonomy" id="163714"/>
    <lineage>
        <taxon>Eukaryota</taxon>
        <taxon>Metazoa</taxon>
        <taxon>Ecdysozoa</taxon>
        <taxon>Arthropoda</taxon>
        <taxon>Crustacea</taxon>
        <taxon>Oligostraca</taxon>
        <taxon>Ostracoda</taxon>
        <taxon>Podocopa</taxon>
        <taxon>Podocopida</taxon>
        <taxon>Cytherocopina</taxon>
        <taxon>Cytheroidea</taxon>
        <taxon>Cytherideidae</taxon>
        <taxon>Cyprideis</taxon>
    </lineage>
</organism>
<keyword evidence="4" id="KW-0808">Transferase</keyword>
<evidence type="ECO:0000256" key="1">
    <source>
        <dbReference type="ARBA" id="ARBA00012513"/>
    </source>
</evidence>
<evidence type="ECO:0000256" key="3">
    <source>
        <dbReference type="ARBA" id="ARBA00022553"/>
    </source>
</evidence>
<dbReference type="GO" id="GO:0005524">
    <property type="term" value="F:ATP binding"/>
    <property type="evidence" value="ECO:0007669"/>
    <property type="project" value="UniProtKB-KW"/>
</dbReference>
<dbReference type="SMART" id="SM00220">
    <property type="entry name" value="S_TKc"/>
    <property type="match status" value="1"/>
</dbReference>
<keyword evidence="3" id="KW-0597">Phosphoprotein</keyword>
<keyword evidence="2" id="KW-0723">Serine/threonine-protein kinase</keyword>
<dbReference type="Gene3D" id="1.10.510.10">
    <property type="entry name" value="Transferase(Phosphotransferase) domain 1"/>
    <property type="match status" value="1"/>
</dbReference>
<comment type="similarity">
    <text evidence="10">Belongs to the protein kinase superfamily. CAMK Ser/Thr protein kinase family. DAP kinase subfamily.</text>
</comment>
<keyword evidence="6" id="KW-0418">Kinase</keyword>
<sequence>MVLEVEARTPTLSQAKSGGPIDDPSDKILIFTKVKMTFEVKMTLEVLIRVYFFSGFKKDSGPTQVAIPIFDFKSSISISVTQDITALNLKLTMLMWKGKFATVRRCRHKETNVDYAAKCIRKRRRAQDVTHELLHEVAVLETSRDCSRIVQLHEVYDSANEMILVLEFAHGGELQRLLDVEERIPERDARKFMRHILEGVSYLHAKGIAHLDIKPQNILLMDDIPSRREIKLCDFGISRLIRKGNDIKEIMGTPDYVAPEVLNYEPLSLATDIWSLGVLAYVLLSGCSPFAGDNKQETFFNISQGMIEFPSEDFTGVSDSAKDFVISCLTLDPCSRPSIEGCLTHRWLSPSILRMSTPSSSPLLPRSARSSPRSCSPVICDQTPPSPPVIRASPRMVLRSSIPRDRDSSGNNKENKLHIPPHRISAPLLRPHSPHGAPQRKSPIVHIPKRRGTDQVEGGPLTKNVSLSPRLTRHAMESSRR</sequence>
<dbReference type="InterPro" id="IPR011009">
    <property type="entry name" value="Kinase-like_dom_sf"/>
</dbReference>
<evidence type="ECO:0000259" key="12">
    <source>
        <dbReference type="PROSITE" id="PS50011"/>
    </source>
</evidence>
<feature type="domain" description="Protein kinase" evidence="12">
    <location>
        <begin position="89"/>
        <end position="348"/>
    </location>
</feature>
<accession>A0A7R8WAC3</accession>
<dbReference type="GO" id="GO:0004674">
    <property type="term" value="F:protein serine/threonine kinase activity"/>
    <property type="evidence" value="ECO:0007669"/>
    <property type="project" value="UniProtKB-KW"/>
</dbReference>
<evidence type="ECO:0000256" key="4">
    <source>
        <dbReference type="ARBA" id="ARBA00022679"/>
    </source>
</evidence>
<evidence type="ECO:0000256" key="5">
    <source>
        <dbReference type="ARBA" id="ARBA00022741"/>
    </source>
</evidence>
<comment type="catalytic activity">
    <reaction evidence="8">
        <text>L-threonyl-[protein] + ATP = O-phospho-L-threonyl-[protein] + ADP + H(+)</text>
        <dbReference type="Rhea" id="RHEA:46608"/>
        <dbReference type="Rhea" id="RHEA-COMP:11060"/>
        <dbReference type="Rhea" id="RHEA-COMP:11605"/>
        <dbReference type="ChEBI" id="CHEBI:15378"/>
        <dbReference type="ChEBI" id="CHEBI:30013"/>
        <dbReference type="ChEBI" id="CHEBI:30616"/>
        <dbReference type="ChEBI" id="CHEBI:61977"/>
        <dbReference type="ChEBI" id="CHEBI:456216"/>
        <dbReference type="EC" id="2.7.11.1"/>
    </reaction>
</comment>
<evidence type="ECO:0000256" key="2">
    <source>
        <dbReference type="ARBA" id="ARBA00022527"/>
    </source>
</evidence>
<feature type="region of interest" description="Disordered" evidence="11">
    <location>
        <begin position="358"/>
        <end position="481"/>
    </location>
</feature>
<comment type="catalytic activity">
    <reaction evidence="9">
        <text>L-seryl-[protein] + ATP = O-phospho-L-seryl-[protein] + ADP + H(+)</text>
        <dbReference type="Rhea" id="RHEA:17989"/>
        <dbReference type="Rhea" id="RHEA-COMP:9863"/>
        <dbReference type="Rhea" id="RHEA-COMP:11604"/>
        <dbReference type="ChEBI" id="CHEBI:15378"/>
        <dbReference type="ChEBI" id="CHEBI:29999"/>
        <dbReference type="ChEBI" id="CHEBI:30616"/>
        <dbReference type="ChEBI" id="CHEBI:83421"/>
        <dbReference type="ChEBI" id="CHEBI:456216"/>
        <dbReference type="EC" id="2.7.11.1"/>
    </reaction>
</comment>
<keyword evidence="7" id="KW-0067">ATP-binding</keyword>
<dbReference type="PROSITE" id="PS00108">
    <property type="entry name" value="PROTEIN_KINASE_ST"/>
    <property type="match status" value="1"/>
</dbReference>
<evidence type="ECO:0000256" key="7">
    <source>
        <dbReference type="ARBA" id="ARBA00022840"/>
    </source>
</evidence>
<feature type="compositionally biased region" description="Basic and acidic residues" evidence="11">
    <location>
        <begin position="402"/>
        <end position="417"/>
    </location>
</feature>
<dbReference type="GO" id="GO:0043065">
    <property type="term" value="P:positive regulation of apoptotic process"/>
    <property type="evidence" value="ECO:0007669"/>
    <property type="project" value="TreeGrafter"/>
</dbReference>
<dbReference type="PROSITE" id="PS50011">
    <property type="entry name" value="PROTEIN_KINASE_DOM"/>
    <property type="match status" value="1"/>
</dbReference>
<dbReference type="PANTHER" id="PTHR24342">
    <property type="entry name" value="SERINE/THREONINE-PROTEIN KINASE 17"/>
    <property type="match status" value="1"/>
</dbReference>
<dbReference type="EC" id="2.7.11.1" evidence="1"/>
<dbReference type="GO" id="GO:0035556">
    <property type="term" value="P:intracellular signal transduction"/>
    <property type="evidence" value="ECO:0007669"/>
    <property type="project" value="TreeGrafter"/>
</dbReference>
<dbReference type="GO" id="GO:0005634">
    <property type="term" value="C:nucleus"/>
    <property type="evidence" value="ECO:0007669"/>
    <property type="project" value="TreeGrafter"/>
</dbReference>
<dbReference type="Gene3D" id="3.30.200.20">
    <property type="entry name" value="Phosphorylase Kinase, domain 1"/>
    <property type="match status" value="1"/>
</dbReference>
<dbReference type="PANTHER" id="PTHR24342:SF12">
    <property type="entry name" value="DEATH-ASSOCIATED PROTEIN KINASE RELATED"/>
    <property type="match status" value="1"/>
</dbReference>
<dbReference type="InterPro" id="IPR000719">
    <property type="entry name" value="Prot_kinase_dom"/>
</dbReference>
<dbReference type="FunFam" id="1.10.510.10:FF:000571">
    <property type="entry name" value="Maternal embryonic leucine zipper kinase"/>
    <property type="match status" value="1"/>
</dbReference>
<feature type="compositionally biased region" description="Low complexity" evidence="11">
    <location>
        <begin position="358"/>
        <end position="377"/>
    </location>
</feature>
<reference evidence="13" key="1">
    <citation type="submission" date="2020-11" db="EMBL/GenBank/DDBJ databases">
        <authorList>
            <person name="Tran Van P."/>
        </authorList>
    </citation>
    <scope>NUCLEOTIDE SEQUENCE</scope>
</reference>
<evidence type="ECO:0000256" key="8">
    <source>
        <dbReference type="ARBA" id="ARBA00047899"/>
    </source>
</evidence>
<keyword evidence="5" id="KW-0547">Nucleotide-binding</keyword>
<dbReference type="EMBL" id="OB660526">
    <property type="protein sequence ID" value="CAD7225218.1"/>
    <property type="molecule type" value="Genomic_DNA"/>
</dbReference>
<evidence type="ECO:0000256" key="10">
    <source>
        <dbReference type="ARBA" id="ARBA00060827"/>
    </source>
</evidence>
<dbReference type="AlphaFoldDB" id="A0A7R8WAC3"/>
<dbReference type="FunFam" id="3.30.200.20:FF:000175">
    <property type="entry name" value="Serine/threonine-protein kinase 17B"/>
    <property type="match status" value="1"/>
</dbReference>
<dbReference type="OrthoDB" id="74764at2759"/>
<dbReference type="InterPro" id="IPR008271">
    <property type="entry name" value="Ser/Thr_kinase_AS"/>
</dbReference>
<evidence type="ECO:0000256" key="6">
    <source>
        <dbReference type="ARBA" id="ARBA00022777"/>
    </source>
</evidence>
<proteinExistence type="inferred from homology"/>
<dbReference type="Pfam" id="PF00069">
    <property type="entry name" value="Pkinase"/>
    <property type="match status" value="1"/>
</dbReference>
<gene>
    <name evidence="13" type="ORF">CTOB1V02_LOCUS3163</name>
</gene>
<name>A0A7R8WAC3_9CRUS</name>